<organism evidence="4 5">
    <name type="scientific">Arachnia propionica</name>
    <dbReference type="NCBI Taxonomy" id="1750"/>
    <lineage>
        <taxon>Bacteria</taxon>
        <taxon>Bacillati</taxon>
        <taxon>Actinomycetota</taxon>
        <taxon>Actinomycetes</taxon>
        <taxon>Propionibacteriales</taxon>
        <taxon>Propionibacteriaceae</taxon>
        <taxon>Arachnia</taxon>
    </lineage>
</organism>
<dbReference type="SUPFAM" id="SSF55031">
    <property type="entry name" value="Bacterial exopeptidase dimerisation domain"/>
    <property type="match status" value="1"/>
</dbReference>
<evidence type="ECO:0000256" key="2">
    <source>
        <dbReference type="PIRSR" id="PIRSR005962-1"/>
    </source>
</evidence>
<name>A0A3P1WR87_9ACTN</name>
<dbReference type="NCBIfam" id="TIGR01891">
    <property type="entry name" value="amidohydrolases"/>
    <property type="match status" value="1"/>
</dbReference>
<comment type="caution">
    <text evidence="4">The sequence shown here is derived from an EMBL/GenBank/DDBJ whole genome shotgun (WGS) entry which is preliminary data.</text>
</comment>
<dbReference type="EMBL" id="RQYT01000022">
    <property type="protein sequence ID" value="RRD49129.1"/>
    <property type="molecule type" value="Genomic_DNA"/>
</dbReference>
<dbReference type="Gene3D" id="3.30.70.360">
    <property type="match status" value="1"/>
</dbReference>
<dbReference type="GO" id="GO:0019877">
    <property type="term" value="P:diaminopimelate biosynthetic process"/>
    <property type="evidence" value="ECO:0007669"/>
    <property type="project" value="UniProtKB-ARBA"/>
</dbReference>
<feature type="domain" description="Peptidase M20 dimerisation" evidence="3">
    <location>
        <begin position="192"/>
        <end position="275"/>
    </location>
</feature>
<evidence type="ECO:0000313" key="4">
    <source>
        <dbReference type="EMBL" id="RRD49129.1"/>
    </source>
</evidence>
<proteinExistence type="predicted"/>
<keyword evidence="2" id="KW-0464">Manganese</keyword>
<evidence type="ECO:0000256" key="1">
    <source>
        <dbReference type="ARBA" id="ARBA00022801"/>
    </source>
</evidence>
<feature type="binding site" evidence="2">
    <location>
        <position position="104"/>
    </location>
    <ligand>
        <name>Mn(2+)</name>
        <dbReference type="ChEBI" id="CHEBI:29035"/>
        <label>2</label>
    </ligand>
</feature>
<dbReference type="PANTHER" id="PTHR11014:SF63">
    <property type="entry name" value="METALLOPEPTIDASE, PUTATIVE (AFU_ORTHOLOGUE AFUA_6G09600)-RELATED"/>
    <property type="match status" value="1"/>
</dbReference>
<dbReference type="InterPro" id="IPR017439">
    <property type="entry name" value="Amidohydrolase"/>
</dbReference>
<keyword evidence="1 4" id="KW-0378">Hydrolase</keyword>
<evidence type="ECO:0000259" key="3">
    <source>
        <dbReference type="Pfam" id="PF07687"/>
    </source>
</evidence>
<dbReference type="InterPro" id="IPR002933">
    <property type="entry name" value="Peptidase_M20"/>
</dbReference>
<keyword evidence="2" id="KW-0479">Metal-binding</keyword>
<dbReference type="PANTHER" id="PTHR11014">
    <property type="entry name" value="PEPTIDASE M20 FAMILY MEMBER"/>
    <property type="match status" value="1"/>
</dbReference>
<reference evidence="4 5" key="1">
    <citation type="submission" date="2018-11" db="EMBL/GenBank/DDBJ databases">
        <title>Genomes From Bacteria Associated with the Canine Oral Cavity: a Test Case for Automated Genome-Based Taxonomic Assignment.</title>
        <authorList>
            <person name="Coil D.A."/>
            <person name="Jospin G."/>
            <person name="Darling A.E."/>
            <person name="Wallis C."/>
            <person name="Davis I.J."/>
            <person name="Harris S."/>
            <person name="Eisen J.A."/>
            <person name="Holcombe L.J."/>
            <person name="O'Flynn C."/>
        </authorList>
    </citation>
    <scope>NUCLEOTIDE SEQUENCE [LARGE SCALE GENOMIC DNA]</scope>
    <source>
        <strain evidence="4 5">OH2822_COT-296</strain>
    </source>
</reference>
<dbReference type="RefSeq" id="WP_125228254.1">
    <property type="nucleotide sequence ID" value="NZ_RQYT01000022.1"/>
</dbReference>
<dbReference type="Pfam" id="PF07687">
    <property type="entry name" value="M20_dimer"/>
    <property type="match status" value="1"/>
</dbReference>
<dbReference type="Gene3D" id="3.40.630.10">
    <property type="entry name" value="Zn peptidases"/>
    <property type="match status" value="1"/>
</dbReference>
<comment type="cofactor">
    <cofactor evidence="2">
        <name>Mn(2+)</name>
        <dbReference type="ChEBI" id="CHEBI:29035"/>
    </cofactor>
    <text evidence="2">The Mn(2+) ion enhances activity.</text>
</comment>
<dbReference type="GO" id="GO:0050118">
    <property type="term" value="F:N-acetyldiaminopimelate deacetylase activity"/>
    <property type="evidence" value="ECO:0007669"/>
    <property type="project" value="UniProtKB-ARBA"/>
</dbReference>
<feature type="binding site" evidence="2">
    <location>
        <position position="106"/>
    </location>
    <ligand>
        <name>Mn(2+)</name>
        <dbReference type="ChEBI" id="CHEBI:29035"/>
        <label>2</label>
    </ligand>
</feature>
<feature type="binding site" evidence="2">
    <location>
        <position position="168"/>
    </location>
    <ligand>
        <name>Mn(2+)</name>
        <dbReference type="ChEBI" id="CHEBI:29035"/>
        <label>2</label>
    </ligand>
</feature>
<dbReference type="GO" id="GO:0046872">
    <property type="term" value="F:metal ion binding"/>
    <property type="evidence" value="ECO:0007669"/>
    <property type="project" value="UniProtKB-KW"/>
</dbReference>
<dbReference type="InterPro" id="IPR011650">
    <property type="entry name" value="Peptidase_M20_dimer"/>
</dbReference>
<accession>A0A3P1WR87</accession>
<sequence length="402" mass="43220">MSIRDFLADIEEELIALRRDLHQIPEVGLQLPRTQARILAALEGLPLEITLGRKVSSIVAVLRGTAPGDGERPVVLLRGDMDALPVRELSGEPFAATNGNMHACGHDLHMALLVGAVRALCEHRDRLAGDVIFQFQPGEEGVDGCRYMLEEGLLDVAGRRPVAAWAIHVWSAMDPCGVFSTKPGTVMASSDEFRVKVLGRGGHGSAPQRAADPVAPMAAMISATHDVVTRRFDVFDPVVVTVGRVAAGTAHNVIPEHAEFDGTFRAFSDEARARVADLLPRLFHGIAAAHGVEVDYERVEQYPVTVNDDAETENVARVVADLFGADRHVRWEHPLSAAEDFSRILQAAPGCFIGLSACPPDLNPATAPMNHSAHARFDDRVVADGAALLAELAARRIAPAGR</sequence>
<dbReference type="InterPro" id="IPR036264">
    <property type="entry name" value="Bact_exopeptidase_dim_dom"/>
</dbReference>
<feature type="binding site" evidence="2">
    <location>
        <position position="371"/>
    </location>
    <ligand>
        <name>Mn(2+)</name>
        <dbReference type="ChEBI" id="CHEBI:29035"/>
        <label>2</label>
    </ligand>
</feature>
<dbReference type="CDD" id="cd03886">
    <property type="entry name" value="M20_Acy1"/>
    <property type="match status" value="1"/>
</dbReference>
<dbReference type="PIRSF" id="PIRSF005962">
    <property type="entry name" value="Pept_M20D_amidohydro"/>
    <property type="match status" value="1"/>
</dbReference>
<dbReference type="FunFam" id="3.30.70.360:FF:000001">
    <property type="entry name" value="N-acetyldiaminopimelate deacetylase"/>
    <property type="match status" value="1"/>
</dbReference>
<feature type="binding site" evidence="2">
    <location>
        <position position="140"/>
    </location>
    <ligand>
        <name>Mn(2+)</name>
        <dbReference type="ChEBI" id="CHEBI:29035"/>
        <label>2</label>
    </ligand>
</feature>
<dbReference type="Proteomes" id="UP000280935">
    <property type="component" value="Unassembled WGS sequence"/>
</dbReference>
<dbReference type="AlphaFoldDB" id="A0A3P1WR87"/>
<dbReference type="Pfam" id="PF01546">
    <property type="entry name" value="Peptidase_M20"/>
    <property type="match status" value="1"/>
</dbReference>
<dbReference type="OrthoDB" id="9777385at2"/>
<evidence type="ECO:0000313" key="5">
    <source>
        <dbReference type="Proteomes" id="UP000280935"/>
    </source>
</evidence>
<dbReference type="SUPFAM" id="SSF53187">
    <property type="entry name" value="Zn-dependent exopeptidases"/>
    <property type="match status" value="1"/>
</dbReference>
<gene>
    <name evidence="4" type="ORF">EII35_09605</name>
</gene>
<protein>
    <submittedName>
        <fullName evidence="4">Amidohydrolase</fullName>
    </submittedName>
</protein>